<dbReference type="InterPro" id="IPR010982">
    <property type="entry name" value="Lambda_DNA-bd_dom_sf"/>
</dbReference>
<dbReference type="PROSITE" id="PS50943">
    <property type="entry name" value="HTH_CROC1"/>
    <property type="match status" value="1"/>
</dbReference>
<dbReference type="Proteomes" id="UP000011135">
    <property type="component" value="Unassembled WGS sequence"/>
</dbReference>
<feature type="transmembrane region" description="Helical" evidence="2">
    <location>
        <begin position="167"/>
        <end position="188"/>
    </location>
</feature>
<organism evidence="4 5">
    <name type="scientific">Fulvivirga imtechensis AK7</name>
    <dbReference type="NCBI Taxonomy" id="1237149"/>
    <lineage>
        <taxon>Bacteria</taxon>
        <taxon>Pseudomonadati</taxon>
        <taxon>Bacteroidota</taxon>
        <taxon>Cytophagia</taxon>
        <taxon>Cytophagales</taxon>
        <taxon>Fulvivirgaceae</taxon>
        <taxon>Fulvivirga</taxon>
    </lineage>
</organism>
<dbReference type="Gene3D" id="1.10.260.40">
    <property type="entry name" value="lambda repressor-like DNA-binding domains"/>
    <property type="match status" value="1"/>
</dbReference>
<dbReference type="InterPro" id="IPR001387">
    <property type="entry name" value="Cro/C1-type_HTH"/>
</dbReference>
<evidence type="ECO:0000256" key="2">
    <source>
        <dbReference type="SAM" id="Phobius"/>
    </source>
</evidence>
<evidence type="ECO:0000256" key="1">
    <source>
        <dbReference type="ARBA" id="ARBA00023125"/>
    </source>
</evidence>
<sequence>MKQPELGEKISQLRKNRNLTQNELAEMSHVGVRTIQRIESGQVLPRTSTIRLLLKTLGYDYQQLIAHSHKKAPMGNPLHTFFLIGKVNNEKLLMATQTSWIAGLAYFIMLIGEGFFDYWLYSSISLTFSGKVVYMVVKFWVLISFCLYMLGFVALGKIFENYFLKIISYIMICAMVIIGIIDIFKIFLEGDEHLTIIIGSAQSLIAGFASLSFGVALLKLRDSMGTISGYAGGIEIVLGVCFISVILTPVAFALLIPATILEIILLFKGHEFVMSEFS</sequence>
<comment type="caution">
    <text evidence="4">The sequence shown here is derived from an EMBL/GenBank/DDBJ whole genome shotgun (WGS) entry which is preliminary data.</text>
</comment>
<dbReference type="Pfam" id="PF01381">
    <property type="entry name" value="HTH_3"/>
    <property type="match status" value="1"/>
</dbReference>
<accession>L8JYZ5</accession>
<dbReference type="GO" id="GO:0003700">
    <property type="term" value="F:DNA-binding transcription factor activity"/>
    <property type="evidence" value="ECO:0007669"/>
    <property type="project" value="TreeGrafter"/>
</dbReference>
<name>L8JYZ5_9BACT</name>
<keyword evidence="1" id="KW-0238">DNA-binding</keyword>
<dbReference type="AlphaFoldDB" id="L8JYZ5"/>
<evidence type="ECO:0000259" key="3">
    <source>
        <dbReference type="PROSITE" id="PS50943"/>
    </source>
</evidence>
<dbReference type="SMART" id="SM00530">
    <property type="entry name" value="HTH_XRE"/>
    <property type="match status" value="1"/>
</dbReference>
<dbReference type="PANTHER" id="PTHR46797:SF1">
    <property type="entry name" value="METHYLPHOSPHONATE SYNTHASE"/>
    <property type="match status" value="1"/>
</dbReference>
<dbReference type="PANTHER" id="PTHR46797">
    <property type="entry name" value="HTH-TYPE TRANSCRIPTIONAL REGULATOR"/>
    <property type="match status" value="1"/>
</dbReference>
<dbReference type="InterPro" id="IPR050807">
    <property type="entry name" value="TransReg_Diox_bact_type"/>
</dbReference>
<keyword evidence="5" id="KW-1185">Reference proteome</keyword>
<keyword evidence="2" id="KW-1133">Transmembrane helix</keyword>
<dbReference type="OrthoDB" id="1357763at2"/>
<feature type="transmembrane region" description="Helical" evidence="2">
    <location>
        <begin position="230"/>
        <end position="256"/>
    </location>
</feature>
<feature type="transmembrane region" description="Helical" evidence="2">
    <location>
        <begin position="100"/>
        <end position="121"/>
    </location>
</feature>
<dbReference type="GO" id="GO:0005829">
    <property type="term" value="C:cytosol"/>
    <property type="evidence" value="ECO:0007669"/>
    <property type="project" value="TreeGrafter"/>
</dbReference>
<dbReference type="EMBL" id="AMZN01000014">
    <property type="protein sequence ID" value="ELR72859.1"/>
    <property type="molecule type" value="Genomic_DNA"/>
</dbReference>
<dbReference type="CDD" id="cd00093">
    <property type="entry name" value="HTH_XRE"/>
    <property type="match status" value="1"/>
</dbReference>
<keyword evidence="2" id="KW-0472">Membrane</keyword>
<dbReference type="eggNOG" id="COG1396">
    <property type="taxonomic scope" value="Bacteria"/>
</dbReference>
<feature type="domain" description="HTH cro/C1-type" evidence="3">
    <location>
        <begin position="10"/>
        <end position="64"/>
    </location>
</feature>
<feature type="transmembrane region" description="Helical" evidence="2">
    <location>
        <begin position="133"/>
        <end position="155"/>
    </location>
</feature>
<gene>
    <name evidence="4" type="ORF">C900_00820</name>
</gene>
<evidence type="ECO:0000313" key="5">
    <source>
        <dbReference type="Proteomes" id="UP000011135"/>
    </source>
</evidence>
<dbReference type="RefSeq" id="WP_009578519.1">
    <property type="nucleotide sequence ID" value="NZ_AMZN01000014.1"/>
</dbReference>
<feature type="transmembrane region" description="Helical" evidence="2">
    <location>
        <begin position="194"/>
        <end position="218"/>
    </location>
</feature>
<protein>
    <recommendedName>
        <fullName evidence="3">HTH cro/C1-type domain-containing protein</fullName>
    </recommendedName>
</protein>
<dbReference type="STRING" id="1237149.C900_00820"/>
<reference evidence="4 5" key="1">
    <citation type="submission" date="2012-12" db="EMBL/GenBank/DDBJ databases">
        <title>Genome assembly of Fulvivirga imtechensis AK7.</title>
        <authorList>
            <person name="Nupur N."/>
            <person name="Khatri I."/>
            <person name="Kumar R."/>
            <person name="Subramanian S."/>
            <person name="Pinnaka A."/>
        </authorList>
    </citation>
    <scope>NUCLEOTIDE SEQUENCE [LARGE SCALE GENOMIC DNA]</scope>
    <source>
        <strain evidence="4 5">AK7</strain>
    </source>
</reference>
<dbReference type="GO" id="GO:0003677">
    <property type="term" value="F:DNA binding"/>
    <property type="evidence" value="ECO:0007669"/>
    <property type="project" value="UniProtKB-KW"/>
</dbReference>
<evidence type="ECO:0000313" key="4">
    <source>
        <dbReference type="EMBL" id="ELR72859.1"/>
    </source>
</evidence>
<keyword evidence="2" id="KW-0812">Transmembrane</keyword>
<dbReference type="SUPFAM" id="SSF47413">
    <property type="entry name" value="lambda repressor-like DNA-binding domains"/>
    <property type="match status" value="1"/>
</dbReference>
<proteinExistence type="predicted"/>